<feature type="compositionally biased region" description="Pro residues" evidence="1">
    <location>
        <begin position="116"/>
        <end position="133"/>
    </location>
</feature>
<evidence type="ECO:0000313" key="3">
    <source>
        <dbReference type="Proteomes" id="UP000250043"/>
    </source>
</evidence>
<dbReference type="Proteomes" id="UP000250043">
    <property type="component" value="Unassembled WGS sequence"/>
</dbReference>
<reference evidence="2 3" key="1">
    <citation type="submission" date="2016-07" db="EMBL/GenBank/DDBJ databases">
        <title>Draft genome of the white-rot fungus Obba rivulosa 3A-2.</title>
        <authorList>
            <consortium name="DOE Joint Genome Institute"/>
            <person name="Miettinen O."/>
            <person name="Riley R."/>
            <person name="Acob R."/>
            <person name="Barry K."/>
            <person name="Cullen D."/>
            <person name="De Vries R."/>
            <person name="Hainaut M."/>
            <person name="Hatakka A."/>
            <person name="Henrissat B."/>
            <person name="Hilden K."/>
            <person name="Kuo R."/>
            <person name="Labutti K."/>
            <person name="Lipzen A."/>
            <person name="Makela M.R."/>
            <person name="Sandor L."/>
            <person name="Spatafora J.W."/>
            <person name="Grigoriev I.V."/>
            <person name="Hibbett D.S."/>
        </authorList>
    </citation>
    <scope>NUCLEOTIDE SEQUENCE [LARGE SCALE GENOMIC DNA]</scope>
    <source>
        <strain evidence="2 3">3A-2</strain>
    </source>
</reference>
<name>A0A8E2DIM4_9APHY</name>
<feature type="region of interest" description="Disordered" evidence="1">
    <location>
        <begin position="176"/>
        <end position="240"/>
    </location>
</feature>
<feature type="region of interest" description="Disordered" evidence="1">
    <location>
        <begin position="112"/>
        <end position="139"/>
    </location>
</feature>
<feature type="region of interest" description="Disordered" evidence="1">
    <location>
        <begin position="577"/>
        <end position="597"/>
    </location>
</feature>
<feature type="compositionally biased region" description="Low complexity" evidence="1">
    <location>
        <begin position="585"/>
        <end position="597"/>
    </location>
</feature>
<evidence type="ECO:0000256" key="1">
    <source>
        <dbReference type="SAM" id="MobiDB-lite"/>
    </source>
</evidence>
<feature type="compositionally biased region" description="Low complexity" evidence="1">
    <location>
        <begin position="57"/>
        <end position="69"/>
    </location>
</feature>
<proteinExistence type="predicted"/>
<evidence type="ECO:0000313" key="2">
    <source>
        <dbReference type="EMBL" id="OCH88392.1"/>
    </source>
</evidence>
<sequence length="668" mass="70812">MSSIFTNNRLLPSLKRRSPRSAGKPELPVVKAKPLDILPDLSEEDEAQMRPHILSLSTPSRSSMYCSSRSGGGSATLGSRVFKDPAERKRDSRRVVLTGVEGLTFDDFFPMASAPAPRPATPPTRPPPPPPLFTPAMESPLDDINLRFSGLGISLDFPSPPSDAARLSRFPVSPSVASITNSVRRRDSSPTPSVSSSTTSSTTLSASSSRSGSNKIYVTPPTSDDDESHSSMQSNLARAPTFKSHRASVFFTKSMSDLKQHAPESHLELEDDGLEEDAEWFTRDISDVITLATPLPPSFPSPPSTPPSGRDPRARPDSILPPPRTSGQSRFSKALPTPPQPLPTGPSIQLDPTFPTRRRYTVPDRAPPPPPLILTPPPPSDPILDSSMEAETDALLAQLASAALNAGFWGTGLVGTGDALAPSAPPTPSSSFLVSTGPACLRPLPRMSLPMDISDLTDVEDCASESAAIQIWPSTPCSISIYSQPSGSTASLPISPMSALSFTIDLTVEPESDDSALSPVLPESPALTVSSFSMEGGLSAEPERALRSRWSTSTLGSLAENQSSGVSWLPRFALSPTKRNKGKSSAKSVPSPKSPTPAAKVIAAARAAPVAKLPVSPALKRSFEMQAGLTRRDSRSSRMSDAGSDSGESTTSSGLRRKPIPVEIFMRC</sequence>
<feature type="compositionally biased region" description="Basic and acidic residues" evidence="1">
    <location>
        <begin position="81"/>
        <end position="91"/>
    </location>
</feature>
<gene>
    <name evidence="2" type="ORF">OBBRIDRAFT_90764</name>
</gene>
<dbReference type="EMBL" id="KV722454">
    <property type="protein sequence ID" value="OCH88392.1"/>
    <property type="molecule type" value="Genomic_DNA"/>
</dbReference>
<dbReference type="OrthoDB" id="2692698at2759"/>
<protein>
    <submittedName>
        <fullName evidence="2">Uncharacterized protein</fullName>
    </submittedName>
</protein>
<keyword evidence="3" id="KW-1185">Reference proteome</keyword>
<feature type="region of interest" description="Disordered" evidence="1">
    <location>
        <begin position="41"/>
        <end position="91"/>
    </location>
</feature>
<feature type="region of interest" description="Disordered" evidence="1">
    <location>
        <begin position="291"/>
        <end position="375"/>
    </location>
</feature>
<feature type="region of interest" description="Disordered" evidence="1">
    <location>
        <begin position="1"/>
        <end position="28"/>
    </location>
</feature>
<feature type="compositionally biased region" description="Low complexity" evidence="1">
    <location>
        <begin position="639"/>
        <end position="654"/>
    </location>
</feature>
<feature type="region of interest" description="Disordered" evidence="1">
    <location>
        <begin position="621"/>
        <end position="660"/>
    </location>
</feature>
<feature type="compositionally biased region" description="Pro residues" evidence="1">
    <location>
        <begin position="294"/>
        <end position="306"/>
    </location>
</feature>
<accession>A0A8E2DIM4</accession>
<feature type="compositionally biased region" description="Pro residues" evidence="1">
    <location>
        <begin position="365"/>
        <end position="375"/>
    </location>
</feature>
<feature type="compositionally biased region" description="Low complexity" evidence="1">
    <location>
        <begin position="189"/>
        <end position="213"/>
    </location>
</feature>
<dbReference type="AlphaFoldDB" id="A0A8E2DIM4"/>
<organism evidence="2 3">
    <name type="scientific">Obba rivulosa</name>
    <dbReference type="NCBI Taxonomy" id="1052685"/>
    <lineage>
        <taxon>Eukaryota</taxon>
        <taxon>Fungi</taxon>
        <taxon>Dikarya</taxon>
        <taxon>Basidiomycota</taxon>
        <taxon>Agaricomycotina</taxon>
        <taxon>Agaricomycetes</taxon>
        <taxon>Polyporales</taxon>
        <taxon>Gelatoporiaceae</taxon>
        <taxon>Obba</taxon>
    </lineage>
</organism>